<dbReference type="EMBL" id="CADCVI010000095">
    <property type="protein sequence ID" value="CAA9466374.1"/>
    <property type="molecule type" value="Genomic_DNA"/>
</dbReference>
<organism evidence="1">
    <name type="scientific">uncultured Rubrobacteraceae bacterium</name>
    <dbReference type="NCBI Taxonomy" id="349277"/>
    <lineage>
        <taxon>Bacteria</taxon>
        <taxon>Bacillati</taxon>
        <taxon>Actinomycetota</taxon>
        <taxon>Rubrobacteria</taxon>
        <taxon>Rubrobacterales</taxon>
        <taxon>Rubrobacteraceae</taxon>
        <taxon>environmental samples</taxon>
    </lineage>
</organism>
<proteinExistence type="predicted"/>
<accession>A0A6J4R937</accession>
<reference evidence="1" key="1">
    <citation type="submission" date="2020-02" db="EMBL/GenBank/DDBJ databases">
        <authorList>
            <person name="Meier V. D."/>
        </authorList>
    </citation>
    <scope>NUCLEOTIDE SEQUENCE</scope>
    <source>
        <strain evidence="1">AVDCRST_MAG25</strain>
    </source>
</reference>
<evidence type="ECO:0000313" key="1">
    <source>
        <dbReference type="EMBL" id="CAA9466374.1"/>
    </source>
</evidence>
<dbReference type="AlphaFoldDB" id="A0A6J4R937"/>
<name>A0A6J4R937_9ACTN</name>
<sequence length="151" mass="16678">MDLPGLYGISFVDWEAVATSWAKRTVPSRLLLFAARRYLSVTRATEPEAERAELLEPLKMPREIKDAFALPPAPDEGAVPEWGAFADAAVAAELEMISYGDRPILLGELRAGFEKAAEEAGHGTELNRWFLARRDALPGDDLPENPEYLPV</sequence>
<protein>
    <submittedName>
        <fullName evidence="1">Uncharacterized protein</fullName>
    </submittedName>
</protein>
<gene>
    <name evidence="1" type="ORF">AVDCRST_MAG25-1567</name>
</gene>